<dbReference type="InterPro" id="IPR029058">
    <property type="entry name" value="AB_hydrolase_fold"/>
</dbReference>
<dbReference type="Proteomes" id="UP001597090">
    <property type="component" value="Unassembled WGS sequence"/>
</dbReference>
<dbReference type="SUPFAM" id="SSF53474">
    <property type="entry name" value="alpha/beta-Hydrolases"/>
    <property type="match status" value="1"/>
</dbReference>
<evidence type="ECO:0000256" key="2">
    <source>
        <dbReference type="SAM" id="MobiDB-lite"/>
    </source>
</evidence>
<evidence type="ECO:0000256" key="3">
    <source>
        <dbReference type="SAM" id="SignalP"/>
    </source>
</evidence>
<keyword evidence="1 5" id="KW-0378">Hydrolase</keyword>
<comment type="caution">
    <text evidence="5">The sequence shown here is derived from an EMBL/GenBank/DDBJ whole genome shotgun (WGS) entry which is preliminary data.</text>
</comment>
<dbReference type="Pfam" id="PF07859">
    <property type="entry name" value="Abhydrolase_3"/>
    <property type="match status" value="1"/>
</dbReference>
<dbReference type="PANTHER" id="PTHR48081">
    <property type="entry name" value="AB HYDROLASE SUPERFAMILY PROTEIN C4A8.06C"/>
    <property type="match status" value="1"/>
</dbReference>
<gene>
    <name evidence="5" type="ORF">ACFQZQ_13960</name>
</gene>
<organism evidence="5 6">
    <name type="scientific">Lysobacter koreensis</name>
    <dbReference type="NCBI Taxonomy" id="266122"/>
    <lineage>
        <taxon>Bacteria</taxon>
        <taxon>Pseudomonadati</taxon>
        <taxon>Pseudomonadota</taxon>
        <taxon>Gammaproteobacteria</taxon>
        <taxon>Lysobacterales</taxon>
        <taxon>Lysobacteraceae</taxon>
        <taxon>Lysobacter</taxon>
    </lineage>
</organism>
<dbReference type="InterPro" id="IPR013094">
    <property type="entry name" value="AB_hydrolase_3"/>
</dbReference>
<keyword evidence="6" id="KW-1185">Reference proteome</keyword>
<evidence type="ECO:0000256" key="1">
    <source>
        <dbReference type="ARBA" id="ARBA00022801"/>
    </source>
</evidence>
<evidence type="ECO:0000313" key="6">
    <source>
        <dbReference type="Proteomes" id="UP001597090"/>
    </source>
</evidence>
<feature type="region of interest" description="Disordered" evidence="2">
    <location>
        <begin position="28"/>
        <end position="55"/>
    </location>
</feature>
<dbReference type="InterPro" id="IPR050300">
    <property type="entry name" value="GDXG_lipolytic_enzyme"/>
</dbReference>
<accession>A0ABW2YPL8</accession>
<feature type="signal peptide" evidence="3">
    <location>
        <begin position="1"/>
        <end position="23"/>
    </location>
</feature>
<dbReference type="EMBL" id="JBHTIH010000008">
    <property type="protein sequence ID" value="MFD0740385.1"/>
    <property type="molecule type" value="Genomic_DNA"/>
</dbReference>
<name>A0ABW2YPL8_9GAMM</name>
<evidence type="ECO:0000259" key="4">
    <source>
        <dbReference type="Pfam" id="PF07859"/>
    </source>
</evidence>
<feature type="domain" description="Alpha/beta hydrolase fold-3" evidence="4">
    <location>
        <begin position="153"/>
        <end position="359"/>
    </location>
</feature>
<proteinExistence type="predicted"/>
<keyword evidence="3" id="KW-0732">Signal</keyword>
<feature type="chain" id="PRO_5045457756" evidence="3">
    <location>
        <begin position="24"/>
        <end position="391"/>
    </location>
</feature>
<dbReference type="PANTHER" id="PTHR48081:SF8">
    <property type="entry name" value="ALPHA_BETA HYDROLASE FOLD-3 DOMAIN-CONTAINING PROTEIN-RELATED"/>
    <property type="match status" value="1"/>
</dbReference>
<sequence>MNRPSVGLGLLLVSIALLLPACTANTNGEATMPETPQQQSPPPAAPDATVATPPKPDMEMQAVLDQLAKLGGKPIETLTPEEARKQPTPADAVKALLQSQGKPTAPEPVAKVSNRTFPGAGGAVPIRIYMPAPMADQGAPPRADADKQTWPVVLYIHGGGWVIADLDTYDASARALANRAQAIVVSTHYRQGPEHMFPAAHEDTLAAYQWVLKNAASLGGDPRKIALVGESAGGNMAANIAIAARDRKWQAPLHQVLVYPVADNDLNSPSYQENANAKPLNKAMIEWFVKHYVGAPEKTADPRIALVKTPDLKGVAPATIVLAQIDPLRSDGEKYAARLRESGVPVELKTYDGVAHEFFGMGAAVDKAKQAQAFVGERLRAAWATPSPETD</sequence>
<dbReference type="RefSeq" id="WP_386813537.1">
    <property type="nucleotide sequence ID" value="NZ_JBHTIH010000008.1"/>
</dbReference>
<dbReference type="Gene3D" id="3.40.50.1820">
    <property type="entry name" value="alpha/beta hydrolase"/>
    <property type="match status" value="1"/>
</dbReference>
<reference evidence="6" key="1">
    <citation type="journal article" date="2019" name="Int. J. Syst. Evol. Microbiol.">
        <title>The Global Catalogue of Microorganisms (GCM) 10K type strain sequencing project: providing services to taxonomists for standard genome sequencing and annotation.</title>
        <authorList>
            <consortium name="The Broad Institute Genomics Platform"/>
            <consortium name="The Broad Institute Genome Sequencing Center for Infectious Disease"/>
            <person name="Wu L."/>
            <person name="Ma J."/>
        </authorList>
    </citation>
    <scope>NUCLEOTIDE SEQUENCE [LARGE SCALE GENOMIC DNA]</scope>
    <source>
        <strain evidence="6">CCUG 55491</strain>
    </source>
</reference>
<evidence type="ECO:0000313" key="5">
    <source>
        <dbReference type="EMBL" id="MFD0740385.1"/>
    </source>
</evidence>
<dbReference type="GO" id="GO:0016787">
    <property type="term" value="F:hydrolase activity"/>
    <property type="evidence" value="ECO:0007669"/>
    <property type="project" value="UniProtKB-KW"/>
</dbReference>
<protein>
    <submittedName>
        <fullName evidence="5">Alpha/beta hydrolase</fullName>
    </submittedName>
</protein>